<dbReference type="RefSeq" id="WP_095722943.1">
    <property type="nucleotide sequence ID" value="NZ_NTFS01000204.1"/>
</dbReference>
<comment type="cofactor">
    <cofactor evidence="1">
        <name>heme</name>
        <dbReference type="ChEBI" id="CHEBI:30413"/>
    </cofactor>
</comment>
<evidence type="ECO:0000256" key="2">
    <source>
        <dbReference type="ARBA" id="ARBA00010617"/>
    </source>
</evidence>
<evidence type="ECO:0000256" key="3">
    <source>
        <dbReference type="ARBA" id="ARBA00022617"/>
    </source>
</evidence>
<dbReference type="InterPro" id="IPR036396">
    <property type="entry name" value="Cyt_P450_sf"/>
</dbReference>
<dbReference type="GO" id="GO:0020037">
    <property type="term" value="F:heme binding"/>
    <property type="evidence" value="ECO:0007669"/>
    <property type="project" value="InterPro"/>
</dbReference>
<organism evidence="8 9">
    <name type="scientific">Brunnivagina elsteri CCALA 953</name>
    <dbReference type="NCBI Taxonomy" id="987040"/>
    <lineage>
        <taxon>Bacteria</taxon>
        <taxon>Bacillati</taxon>
        <taxon>Cyanobacteriota</taxon>
        <taxon>Cyanophyceae</taxon>
        <taxon>Nostocales</taxon>
        <taxon>Calotrichaceae</taxon>
        <taxon>Brunnivagina</taxon>
    </lineage>
</organism>
<comment type="caution">
    <text evidence="8">The sequence shown here is derived from an EMBL/GenBank/DDBJ whole genome shotgun (WGS) entry which is preliminary data.</text>
</comment>
<keyword evidence="6" id="KW-0408">Iron</keyword>
<name>A0A2A2TGA7_9CYAN</name>
<dbReference type="PANTHER" id="PTHR24286">
    <property type="entry name" value="CYTOCHROME P450 26"/>
    <property type="match status" value="1"/>
</dbReference>
<evidence type="ECO:0000256" key="5">
    <source>
        <dbReference type="ARBA" id="ARBA00023002"/>
    </source>
</evidence>
<evidence type="ECO:0000256" key="1">
    <source>
        <dbReference type="ARBA" id="ARBA00001971"/>
    </source>
</evidence>
<dbReference type="GO" id="GO:0004497">
    <property type="term" value="F:monooxygenase activity"/>
    <property type="evidence" value="ECO:0007669"/>
    <property type="project" value="UniProtKB-KW"/>
</dbReference>
<keyword evidence="3" id="KW-0349">Heme</keyword>
<evidence type="ECO:0000256" key="7">
    <source>
        <dbReference type="ARBA" id="ARBA00023033"/>
    </source>
</evidence>
<proteinExistence type="inferred from homology"/>
<keyword evidence="9" id="KW-1185">Reference proteome</keyword>
<protein>
    <submittedName>
        <fullName evidence="8">Cytochrome</fullName>
    </submittedName>
</protein>
<dbReference type="SUPFAM" id="SSF48264">
    <property type="entry name" value="Cytochrome P450"/>
    <property type="match status" value="1"/>
</dbReference>
<evidence type="ECO:0000256" key="4">
    <source>
        <dbReference type="ARBA" id="ARBA00022723"/>
    </source>
</evidence>
<reference evidence="8 9" key="1">
    <citation type="submission" date="2017-08" db="EMBL/GenBank/DDBJ databases">
        <title>Draft genome sequence of filamentous cyanobacterium Calothrix elsteri CCALA 953.</title>
        <authorList>
            <person name="Gagunashvili A.N."/>
            <person name="Elster J."/>
            <person name="Andresson O.S."/>
        </authorList>
    </citation>
    <scope>NUCLEOTIDE SEQUENCE [LARGE SCALE GENOMIC DNA]</scope>
    <source>
        <strain evidence="8 9">CCALA 953</strain>
    </source>
</reference>
<dbReference type="Gene3D" id="1.10.630.10">
    <property type="entry name" value="Cytochrome P450"/>
    <property type="match status" value="1"/>
</dbReference>
<comment type="similarity">
    <text evidence="2">Belongs to the cytochrome P450 family.</text>
</comment>
<dbReference type="EMBL" id="NTFS01000204">
    <property type="protein sequence ID" value="PAX52753.1"/>
    <property type="molecule type" value="Genomic_DNA"/>
</dbReference>
<dbReference type="GO" id="GO:0016705">
    <property type="term" value="F:oxidoreductase activity, acting on paired donors, with incorporation or reduction of molecular oxygen"/>
    <property type="evidence" value="ECO:0007669"/>
    <property type="project" value="InterPro"/>
</dbReference>
<gene>
    <name evidence="8" type="ORF">CK510_17620</name>
</gene>
<dbReference type="OrthoDB" id="501545at2"/>
<dbReference type="PANTHER" id="PTHR24286:SF24">
    <property type="entry name" value="LANOSTEROL 14-ALPHA DEMETHYLASE"/>
    <property type="match status" value="1"/>
</dbReference>
<dbReference type="InterPro" id="IPR001128">
    <property type="entry name" value="Cyt_P450"/>
</dbReference>
<sequence>MALKEQVINGHKRQIWLANILAKVGNNSPIGKLLRLVFYYADGIVILRHWRDFLYIRKDNIGDKYFAVDQAIMHSSHSQVKKLMHTEPQLRGNDLGIIRILAPSYLLNNPLSLGMNGNEHNGARALFSQALPNPLERSDILGELVNQCLADAAKQKQLHIGNDLPRMMIRILHQVVFNISLSDEEITASNNFVKGLPLASFPNFISEKLLSSKTAPIIKHRQKLIKRYQQSSKWAAYLETGSQYQLNPHQIANSLFDMIHIAGTAGTSALLGSVIGVLCQNNALRNDVITEINTVWDGNEPLNGNAIAQLMLTQNVILETARFYPPVRFVSQLATESGEIEIGGSKCPFQKGTRLLGSIFTANHDSRRYDNPENFDATRDFSDILSWNGKEHDRACPGKGLSIGLIEIFCLYLFKKYQWNSTTPVKWDFNKVTAVTPNDLVLQGFSSKF</sequence>
<keyword evidence="5" id="KW-0560">Oxidoreductase</keyword>
<accession>A0A2A2TGA7</accession>
<keyword evidence="4" id="KW-0479">Metal-binding</keyword>
<evidence type="ECO:0000256" key="6">
    <source>
        <dbReference type="ARBA" id="ARBA00023004"/>
    </source>
</evidence>
<keyword evidence="7" id="KW-0503">Monooxygenase</keyword>
<evidence type="ECO:0000313" key="8">
    <source>
        <dbReference type="EMBL" id="PAX52753.1"/>
    </source>
</evidence>
<dbReference type="GO" id="GO:0005506">
    <property type="term" value="F:iron ion binding"/>
    <property type="evidence" value="ECO:0007669"/>
    <property type="project" value="InterPro"/>
</dbReference>
<dbReference type="Proteomes" id="UP000218238">
    <property type="component" value="Unassembled WGS sequence"/>
</dbReference>
<dbReference type="Pfam" id="PF00067">
    <property type="entry name" value="p450"/>
    <property type="match status" value="1"/>
</dbReference>
<dbReference type="GO" id="GO:0016125">
    <property type="term" value="P:sterol metabolic process"/>
    <property type="evidence" value="ECO:0007669"/>
    <property type="project" value="TreeGrafter"/>
</dbReference>
<dbReference type="AlphaFoldDB" id="A0A2A2TGA7"/>
<evidence type="ECO:0000313" key="9">
    <source>
        <dbReference type="Proteomes" id="UP000218238"/>
    </source>
</evidence>